<evidence type="ECO:0000313" key="2">
    <source>
        <dbReference type="EMBL" id="MFI0794028.1"/>
    </source>
</evidence>
<protein>
    <submittedName>
        <fullName evidence="2">Uncharacterized protein</fullName>
    </submittedName>
</protein>
<reference evidence="2 3" key="1">
    <citation type="submission" date="2024-10" db="EMBL/GenBank/DDBJ databases">
        <title>The Natural Products Discovery Center: Release of the First 8490 Sequenced Strains for Exploring Actinobacteria Biosynthetic Diversity.</title>
        <authorList>
            <person name="Kalkreuter E."/>
            <person name="Kautsar S.A."/>
            <person name="Yang D."/>
            <person name="Bader C.D."/>
            <person name="Teijaro C.N."/>
            <person name="Fluegel L."/>
            <person name="Davis C.M."/>
            <person name="Simpson J.R."/>
            <person name="Lauterbach L."/>
            <person name="Steele A.D."/>
            <person name="Gui C."/>
            <person name="Meng S."/>
            <person name="Li G."/>
            <person name="Viehrig K."/>
            <person name="Ye F."/>
            <person name="Su P."/>
            <person name="Kiefer A.F."/>
            <person name="Nichols A."/>
            <person name="Cepeda A.J."/>
            <person name="Yan W."/>
            <person name="Fan B."/>
            <person name="Jiang Y."/>
            <person name="Adhikari A."/>
            <person name="Zheng C.-J."/>
            <person name="Schuster L."/>
            <person name="Cowan T.M."/>
            <person name="Smanski M.J."/>
            <person name="Chevrette M.G."/>
            <person name="De Carvalho L.P.S."/>
            <person name="Shen B."/>
        </authorList>
    </citation>
    <scope>NUCLEOTIDE SEQUENCE [LARGE SCALE GENOMIC DNA]</scope>
    <source>
        <strain evidence="2 3">NPDC021253</strain>
    </source>
</reference>
<dbReference type="RefSeq" id="WP_396679975.1">
    <property type="nucleotide sequence ID" value="NZ_JBIRPU010000009.1"/>
</dbReference>
<gene>
    <name evidence="2" type="ORF">ACH4OY_15255</name>
</gene>
<proteinExistence type="predicted"/>
<keyword evidence="1" id="KW-0812">Transmembrane</keyword>
<keyword evidence="1" id="KW-0472">Membrane</keyword>
<dbReference type="EMBL" id="JBIRPU010000009">
    <property type="protein sequence ID" value="MFI0794028.1"/>
    <property type="molecule type" value="Genomic_DNA"/>
</dbReference>
<name>A0ABW7SK13_9ACTN</name>
<dbReference type="Proteomes" id="UP001611075">
    <property type="component" value="Unassembled WGS sequence"/>
</dbReference>
<feature type="transmembrane region" description="Helical" evidence="1">
    <location>
        <begin position="20"/>
        <end position="45"/>
    </location>
</feature>
<keyword evidence="1" id="KW-1133">Transmembrane helix</keyword>
<comment type="caution">
    <text evidence="2">The sequence shown here is derived from an EMBL/GenBank/DDBJ whole genome shotgun (WGS) entry which is preliminary data.</text>
</comment>
<evidence type="ECO:0000313" key="3">
    <source>
        <dbReference type="Proteomes" id="UP001611075"/>
    </source>
</evidence>
<keyword evidence="3" id="KW-1185">Reference proteome</keyword>
<organism evidence="2 3">
    <name type="scientific">Micromonospora rubida</name>
    <dbReference type="NCBI Taxonomy" id="2697657"/>
    <lineage>
        <taxon>Bacteria</taxon>
        <taxon>Bacillati</taxon>
        <taxon>Actinomycetota</taxon>
        <taxon>Actinomycetes</taxon>
        <taxon>Micromonosporales</taxon>
        <taxon>Micromonosporaceae</taxon>
        <taxon>Micromonospora</taxon>
    </lineage>
</organism>
<evidence type="ECO:0000256" key="1">
    <source>
        <dbReference type="SAM" id="Phobius"/>
    </source>
</evidence>
<sequence>MTDGGRQQLPPAHRAARLAILVALAGVLVAGLLTGGLTGVVGAACQRGANIIAQLWAPLAR</sequence>
<accession>A0ABW7SK13</accession>